<accession>A0A934HUJ1</accession>
<comment type="caution">
    <text evidence="3">The sequence shown here is derived from an EMBL/GenBank/DDBJ whole genome shotgun (WGS) entry which is preliminary data.</text>
</comment>
<evidence type="ECO:0000259" key="2">
    <source>
        <dbReference type="Pfam" id="PF13690"/>
    </source>
</evidence>
<dbReference type="Gene3D" id="3.40.1550.10">
    <property type="entry name" value="CheC-like"/>
    <property type="match status" value="1"/>
</dbReference>
<dbReference type="Proteomes" id="UP000622687">
    <property type="component" value="Unassembled WGS sequence"/>
</dbReference>
<dbReference type="RefSeq" id="WP_211141109.1">
    <property type="nucleotide sequence ID" value="NZ_JAEEGB010000004.1"/>
</dbReference>
<dbReference type="SUPFAM" id="SSF103039">
    <property type="entry name" value="CheC-like"/>
    <property type="match status" value="1"/>
</dbReference>
<sequence>MKVEYIEPFIKASQNILLQIVNEEAVLGKLFLKDSTFHGDNVIIIIGIAGDIRGQVIFNLSQKSACNVVSKMMCGMPVSSLDDMAKSAIGELANMISGNAAMLFSEQKINLDITPPTIMIGDNIEISTTKSQSICAPLLMQDNFSFEINVSLSES</sequence>
<dbReference type="AlphaFoldDB" id="A0A934HUJ1"/>
<dbReference type="InterPro" id="IPR028051">
    <property type="entry name" value="CheX-like_dom"/>
</dbReference>
<organism evidence="3 4">
    <name type="scientific">Clostridium aciditolerans</name>
    <dbReference type="NCBI Taxonomy" id="339861"/>
    <lineage>
        <taxon>Bacteria</taxon>
        <taxon>Bacillati</taxon>
        <taxon>Bacillota</taxon>
        <taxon>Clostridia</taxon>
        <taxon>Eubacteriales</taxon>
        <taxon>Clostridiaceae</taxon>
        <taxon>Clostridium</taxon>
    </lineage>
</organism>
<dbReference type="CDD" id="cd17906">
    <property type="entry name" value="CheX"/>
    <property type="match status" value="1"/>
</dbReference>
<dbReference type="InterPro" id="IPR028976">
    <property type="entry name" value="CheC-like_sf"/>
</dbReference>
<dbReference type="PANTHER" id="PTHR39452:SF1">
    <property type="entry name" value="CHEY-P PHOSPHATASE CHEX"/>
    <property type="match status" value="1"/>
</dbReference>
<reference evidence="3" key="1">
    <citation type="submission" date="2020-12" db="EMBL/GenBank/DDBJ databases">
        <title>Clostridium thailandense sp. nov., a novel acetogenic bacterium isolated from peat land soil in Thailand.</title>
        <authorList>
            <person name="Chaikitkaew S."/>
            <person name="Birkeland N.K."/>
        </authorList>
    </citation>
    <scope>NUCLEOTIDE SEQUENCE</scope>
    <source>
        <strain evidence="3">DSM 17425</strain>
    </source>
</reference>
<protein>
    <submittedName>
        <fullName evidence="3">Chemotaxis protein CheX</fullName>
    </submittedName>
</protein>
<dbReference type="InterPro" id="IPR038756">
    <property type="entry name" value="CheX-like"/>
</dbReference>
<evidence type="ECO:0000313" key="4">
    <source>
        <dbReference type="Proteomes" id="UP000622687"/>
    </source>
</evidence>
<dbReference type="GO" id="GO:0006935">
    <property type="term" value="P:chemotaxis"/>
    <property type="evidence" value="ECO:0007669"/>
    <property type="project" value="UniProtKB-KW"/>
</dbReference>
<dbReference type="Pfam" id="PF13690">
    <property type="entry name" value="CheX"/>
    <property type="match status" value="1"/>
</dbReference>
<proteinExistence type="predicted"/>
<keyword evidence="1" id="KW-0145">Chemotaxis</keyword>
<feature type="domain" description="Chemotaxis phosphatase CheX-like" evidence="2">
    <location>
        <begin position="42"/>
        <end position="137"/>
    </location>
</feature>
<keyword evidence="4" id="KW-1185">Reference proteome</keyword>
<gene>
    <name evidence="3" type="ORF">I6U51_02930</name>
</gene>
<evidence type="ECO:0000256" key="1">
    <source>
        <dbReference type="ARBA" id="ARBA00022500"/>
    </source>
</evidence>
<evidence type="ECO:0000313" key="3">
    <source>
        <dbReference type="EMBL" id="MBI6871659.1"/>
    </source>
</evidence>
<dbReference type="PANTHER" id="PTHR39452">
    <property type="entry name" value="CHEY-P PHOSPHATASE CHEX"/>
    <property type="match status" value="1"/>
</dbReference>
<dbReference type="EMBL" id="JAEEGB010000004">
    <property type="protein sequence ID" value="MBI6871659.1"/>
    <property type="molecule type" value="Genomic_DNA"/>
</dbReference>
<name>A0A934HUJ1_9CLOT</name>